<feature type="signal peptide" evidence="1">
    <location>
        <begin position="1"/>
        <end position="19"/>
    </location>
</feature>
<dbReference type="EMBL" id="CH445331">
    <property type="protein sequence ID" value="EAT87170.1"/>
    <property type="molecule type" value="Genomic_DNA"/>
</dbReference>
<organism evidence="3 4">
    <name type="scientific">Phaeosphaeria nodorum (strain SN15 / ATCC MYA-4574 / FGSC 10173)</name>
    <name type="common">Glume blotch fungus</name>
    <name type="synonym">Parastagonospora nodorum</name>
    <dbReference type="NCBI Taxonomy" id="321614"/>
    <lineage>
        <taxon>Eukaryota</taxon>
        <taxon>Fungi</taxon>
        <taxon>Dikarya</taxon>
        <taxon>Ascomycota</taxon>
        <taxon>Pezizomycotina</taxon>
        <taxon>Dothideomycetes</taxon>
        <taxon>Pleosporomycetidae</taxon>
        <taxon>Pleosporales</taxon>
        <taxon>Pleosporineae</taxon>
        <taxon>Phaeosphaeriaceae</taxon>
        <taxon>Parastagonospora</taxon>
    </lineage>
</organism>
<name>Q0UTY5_PHANO</name>
<feature type="chain" id="PRO_5004178122" description="Secreted protein CSS2 C-terminal domain-containing protein" evidence="1">
    <location>
        <begin position="20"/>
        <end position="163"/>
    </location>
</feature>
<dbReference type="eggNOG" id="ENOG502RM6W">
    <property type="taxonomic scope" value="Eukaryota"/>
</dbReference>
<protein>
    <recommendedName>
        <fullName evidence="2">Secreted protein CSS2 C-terminal domain-containing protein</fullName>
    </recommendedName>
</protein>
<evidence type="ECO:0000259" key="2">
    <source>
        <dbReference type="Pfam" id="PF20521"/>
    </source>
</evidence>
<reference evidence="4" key="1">
    <citation type="journal article" date="2007" name="Plant Cell">
        <title>Dothideomycete-plant interactions illuminated by genome sequencing and EST analysis of the wheat pathogen Stagonospora nodorum.</title>
        <authorList>
            <person name="Hane J.K."/>
            <person name="Lowe R.G."/>
            <person name="Solomon P.S."/>
            <person name="Tan K.C."/>
            <person name="Schoch C.L."/>
            <person name="Spatafora J.W."/>
            <person name="Crous P.W."/>
            <person name="Kodira C."/>
            <person name="Birren B.W."/>
            <person name="Galagan J.E."/>
            <person name="Torriani S.F."/>
            <person name="McDonald B.A."/>
            <person name="Oliver R.P."/>
        </authorList>
    </citation>
    <scope>NUCLEOTIDE SEQUENCE [LARGE SCALE GENOMIC DNA]</scope>
    <source>
        <strain evidence="4">SN15 / ATCC MYA-4574 / FGSC 10173</strain>
    </source>
</reference>
<dbReference type="VEuPathDB" id="FungiDB:JI435_047790"/>
<sequence>MRLSIATVASLAIGCSVMAAPLSDERIPMLSDTSVLSENIALDKRLSIEEQVAILGAGAMGLLNVNAAATYISNLIKQTSDMNSCGVISGSVDGVNYQYHAATSGKKCDTTAEIKTIKDAIERALDFMTKGSYNQACFSLSHGGKGIDIKNDVCEGLTYLIHV</sequence>
<dbReference type="OMA" id="SEANTCG"/>
<evidence type="ECO:0000313" key="4">
    <source>
        <dbReference type="Proteomes" id="UP000001055"/>
    </source>
</evidence>
<dbReference type="Proteomes" id="UP000001055">
    <property type="component" value="Unassembled WGS sequence"/>
</dbReference>
<feature type="domain" description="Secreted protein CSS2 C-terminal" evidence="2">
    <location>
        <begin position="60"/>
        <end position="144"/>
    </location>
</feature>
<evidence type="ECO:0000256" key="1">
    <source>
        <dbReference type="SAM" id="SignalP"/>
    </source>
</evidence>
<dbReference type="GeneID" id="5972066"/>
<dbReference type="KEGG" id="pno:SNOG_04779"/>
<accession>Q0UTY5</accession>
<evidence type="ECO:0000313" key="3">
    <source>
        <dbReference type="EMBL" id="EAT87170.1"/>
    </source>
</evidence>
<dbReference type="Pfam" id="PF20521">
    <property type="entry name" value="DUF6736"/>
    <property type="match status" value="1"/>
</dbReference>
<dbReference type="InParanoid" id="Q0UTY5"/>
<proteinExistence type="predicted"/>
<dbReference type="HOGENOM" id="CLU_1627680_0_0_1"/>
<dbReference type="AlphaFoldDB" id="Q0UTY5"/>
<dbReference type="InterPro" id="IPR046624">
    <property type="entry name" value="CSS2_C"/>
</dbReference>
<gene>
    <name evidence="3" type="ORF">SNOG_04779</name>
</gene>
<dbReference type="PROSITE" id="PS51257">
    <property type="entry name" value="PROKAR_LIPOPROTEIN"/>
    <property type="match status" value="1"/>
</dbReference>
<keyword evidence="1" id="KW-0732">Signal</keyword>
<dbReference type="RefSeq" id="XP_001795191.1">
    <property type="nucleotide sequence ID" value="XM_001795139.1"/>
</dbReference>